<dbReference type="Pfam" id="PF04082">
    <property type="entry name" value="Fungal_trans"/>
    <property type="match status" value="1"/>
</dbReference>
<dbReference type="InterPro" id="IPR036864">
    <property type="entry name" value="Zn2-C6_fun-type_DNA-bd_sf"/>
</dbReference>
<dbReference type="Gene3D" id="4.10.240.10">
    <property type="entry name" value="Zn(2)-C6 fungal-type DNA-binding domain"/>
    <property type="match status" value="1"/>
</dbReference>
<dbReference type="InterPro" id="IPR001138">
    <property type="entry name" value="Zn2Cys6_DnaBD"/>
</dbReference>
<dbReference type="GO" id="GO:0005634">
    <property type="term" value="C:nucleus"/>
    <property type="evidence" value="ECO:0007669"/>
    <property type="project" value="UniProtKB-SubCell"/>
</dbReference>
<dbReference type="PANTHER" id="PTHR47338:SF4">
    <property type="entry name" value="ZN(II)2CYS6 TRANSCRIPTION FACTOR (EUROFUNG)"/>
    <property type="match status" value="1"/>
</dbReference>
<dbReference type="SUPFAM" id="SSF57701">
    <property type="entry name" value="Zn2/Cys6 DNA-binding domain"/>
    <property type="match status" value="1"/>
</dbReference>
<dbReference type="InterPro" id="IPR050815">
    <property type="entry name" value="TF_fung"/>
</dbReference>
<dbReference type="eggNOG" id="ENOG502QVV0">
    <property type="taxonomic scope" value="Eukaryota"/>
</dbReference>
<keyword evidence="4" id="KW-0804">Transcription</keyword>
<dbReference type="STRING" id="675120.N1PP91"/>
<evidence type="ECO:0000256" key="3">
    <source>
        <dbReference type="ARBA" id="ARBA00023015"/>
    </source>
</evidence>
<proteinExistence type="predicted"/>
<evidence type="ECO:0000259" key="7">
    <source>
        <dbReference type="PROSITE" id="PS50048"/>
    </source>
</evidence>
<feature type="domain" description="Zn(2)-C6 fungal-type" evidence="7">
    <location>
        <begin position="38"/>
        <end position="68"/>
    </location>
</feature>
<name>N1PP91_DOTSN</name>
<dbReference type="AlphaFoldDB" id="N1PP91"/>
<reference evidence="8 9" key="2">
    <citation type="journal article" date="2012" name="PLoS Pathog.">
        <title>Diverse lifestyles and strategies of plant pathogenesis encoded in the genomes of eighteen Dothideomycetes fungi.</title>
        <authorList>
            <person name="Ohm R.A."/>
            <person name="Feau N."/>
            <person name="Henrissat B."/>
            <person name="Schoch C.L."/>
            <person name="Horwitz B.A."/>
            <person name="Barry K.W."/>
            <person name="Condon B.J."/>
            <person name="Copeland A.C."/>
            <person name="Dhillon B."/>
            <person name="Glaser F."/>
            <person name="Hesse C.N."/>
            <person name="Kosti I."/>
            <person name="LaButti K."/>
            <person name="Lindquist E.A."/>
            <person name="Lucas S."/>
            <person name="Salamov A.A."/>
            <person name="Bradshaw R.E."/>
            <person name="Ciuffetti L."/>
            <person name="Hamelin R.C."/>
            <person name="Kema G.H.J."/>
            <person name="Lawrence C."/>
            <person name="Scott J.A."/>
            <person name="Spatafora J.W."/>
            <person name="Turgeon B.G."/>
            <person name="de Wit P.J.G.M."/>
            <person name="Zhong S."/>
            <person name="Goodwin S.B."/>
            <person name="Grigoriev I.V."/>
        </authorList>
    </citation>
    <scope>NUCLEOTIDE SEQUENCE [LARGE SCALE GENOMIC DNA]</scope>
    <source>
        <strain evidence="9">NZE10 / CBS 128990</strain>
    </source>
</reference>
<evidence type="ECO:0000313" key="9">
    <source>
        <dbReference type="Proteomes" id="UP000016933"/>
    </source>
</evidence>
<dbReference type="CDD" id="cd00067">
    <property type="entry name" value="GAL4"/>
    <property type="match status" value="1"/>
</dbReference>
<dbReference type="GO" id="GO:0003677">
    <property type="term" value="F:DNA binding"/>
    <property type="evidence" value="ECO:0007669"/>
    <property type="project" value="InterPro"/>
</dbReference>
<organism evidence="8 9">
    <name type="scientific">Dothistroma septosporum (strain NZE10 / CBS 128990)</name>
    <name type="common">Red band needle blight fungus</name>
    <name type="synonym">Mycosphaerella pini</name>
    <dbReference type="NCBI Taxonomy" id="675120"/>
    <lineage>
        <taxon>Eukaryota</taxon>
        <taxon>Fungi</taxon>
        <taxon>Dikarya</taxon>
        <taxon>Ascomycota</taxon>
        <taxon>Pezizomycotina</taxon>
        <taxon>Dothideomycetes</taxon>
        <taxon>Dothideomycetidae</taxon>
        <taxon>Mycosphaerellales</taxon>
        <taxon>Mycosphaerellaceae</taxon>
        <taxon>Dothistroma</taxon>
    </lineage>
</organism>
<feature type="region of interest" description="Disordered" evidence="6">
    <location>
        <begin position="93"/>
        <end position="136"/>
    </location>
</feature>
<dbReference type="OrthoDB" id="197068at2759"/>
<dbReference type="SMART" id="SM00066">
    <property type="entry name" value="GAL4"/>
    <property type="match status" value="1"/>
</dbReference>
<keyword evidence="5" id="KW-0539">Nucleus</keyword>
<dbReference type="SMART" id="SM00906">
    <property type="entry name" value="Fungal_trans"/>
    <property type="match status" value="1"/>
</dbReference>
<dbReference type="EMBL" id="KB446539">
    <property type="protein sequence ID" value="EME44748.1"/>
    <property type="molecule type" value="Genomic_DNA"/>
</dbReference>
<dbReference type="PANTHER" id="PTHR47338">
    <property type="entry name" value="ZN(II)2CYS6 TRANSCRIPTION FACTOR (EUROFUNG)-RELATED"/>
    <property type="match status" value="1"/>
</dbReference>
<keyword evidence="3" id="KW-0805">Transcription regulation</keyword>
<dbReference type="HOGENOM" id="CLU_008471_0_0_1"/>
<comment type="subcellular location">
    <subcellularLocation>
        <location evidence="1">Nucleus</location>
    </subcellularLocation>
</comment>
<dbReference type="GO" id="GO:0006351">
    <property type="term" value="P:DNA-templated transcription"/>
    <property type="evidence" value="ECO:0007669"/>
    <property type="project" value="InterPro"/>
</dbReference>
<accession>N1PP91</accession>
<sequence>MMAIAEGNNRAIAMYKPHIGIDRLQIRNPVHEPKEAMNCKSCRKRKIKCNRLKPSCEACQVFNSTCVYDAMPKKRGPKTDVLESLLKRVNGLEKQLKEGQKPNSASPEEDDSFAPKRGNRGSNDKRHSENVAHSVSPGPQEIVEARHSCTAAAHIEPPPKMNQAFGFTDALLDTFFARVHNKPYYILDETTTRQRLRDRRLPSFLIDAIHAVSIRYAPQLCGGRAGAMRSSHAHVMRSRAEVDVDEPSIDNLQTLLLLAMANFQNGRGKRCYMVLTHAVSMAFALNLHRELPAKLRIANSEREGRRKLFWTCYLMDRFTVSGSKRPSLISDGSIHLRRPGWQRQESQIRAEGSCLPNGSSLAHAAGISNAAQSNGTILVEIVRVLGVANRYLGAGGVKSDSHFPWQAQSMLSRIRSDLDFCAAATQSVFTSMDTLFGSRDASILVLSRLIYHLIHCLIYRPFLPIDIAELSGTTQNQSWQIEATNLCFLHANAITELVEIGRNMALLDWPSFVGYCICTAGTVHVHGAHYTTCRGGDVFCHSAEFLSREMAQLLELRSIWTGIQHQRNTLQLVYASHAQLVKSLASNPMRFSSVFHMDDFFDRYPGSHIDGAHVAFSDVLVDQSYEPLWTFDRWQGAVETWSAMDWSDNVSYTPMIPSQPSKQNHHPNAVRKTKKRRSTTGSQPYPTPPTTDATQQATTDEKHAVEDDVPQVTEHTTANEQHERHVEGDDHARTLFSGTFTPNFAMSPIPPASALHSPPNSQHEANSDEPELISGSSSAGTGSADGGDLEAENDPFSSLLEQLAGNDSRDLADHEEFDFFLDGNL</sequence>
<dbReference type="Pfam" id="PF00172">
    <property type="entry name" value="Zn_clus"/>
    <property type="match status" value="1"/>
</dbReference>
<feature type="region of interest" description="Disordered" evidence="6">
    <location>
        <begin position="654"/>
        <end position="708"/>
    </location>
</feature>
<reference evidence="9" key="1">
    <citation type="journal article" date="2012" name="PLoS Genet.">
        <title>The genomes of the fungal plant pathogens Cladosporium fulvum and Dothistroma septosporum reveal adaptation to different hosts and lifestyles but also signatures of common ancestry.</title>
        <authorList>
            <person name="de Wit P.J.G.M."/>
            <person name="van der Burgt A."/>
            <person name="Oekmen B."/>
            <person name="Stergiopoulos I."/>
            <person name="Abd-Elsalam K.A."/>
            <person name="Aerts A.L."/>
            <person name="Bahkali A.H."/>
            <person name="Beenen H.G."/>
            <person name="Chettri P."/>
            <person name="Cox M.P."/>
            <person name="Datema E."/>
            <person name="de Vries R.P."/>
            <person name="Dhillon B."/>
            <person name="Ganley A.R."/>
            <person name="Griffiths S.A."/>
            <person name="Guo Y."/>
            <person name="Hamelin R.C."/>
            <person name="Henrissat B."/>
            <person name="Kabir M.S."/>
            <person name="Jashni M.K."/>
            <person name="Kema G."/>
            <person name="Klaubauf S."/>
            <person name="Lapidus A."/>
            <person name="Levasseur A."/>
            <person name="Lindquist E."/>
            <person name="Mehrabi R."/>
            <person name="Ohm R.A."/>
            <person name="Owen T.J."/>
            <person name="Salamov A."/>
            <person name="Schwelm A."/>
            <person name="Schijlen E."/>
            <person name="Sun H."/>
            <person name="van den Burg H.A."/>
            <person name="van Ham R.C.H.J."/>
            <person name="Zhang S."/>
            <person name="Goodwin S.B."/>
            <person name="Grigoriev I.V."/>
            <person name="Collemare J."/>
            <person name="Bradshaw R.E."/>
        </authorList>
    </citation>
    <scope>NUCLEOTIDE SEQUENCE [LARGE SCALE GENOMIC DNA]</scope>
    <source>
        <strain evidence="9">NZE10 / CBS 128990</strain>
    </source>
</reference>
<keyword evidence="2" id="KW-0479">Metal-binding</keyword>
<keyword evidence="9" id="KW-1185">Reference proteome</keyword>
<gene>
    <name evidence="8" type="ORF">DOTSEDRAFT_72262</name>
</gene>
<evidence type="ECO:0000256" key="6">
    <source>
        <dbReference type="SAM" id="MobiDB-lite"/>
    </source>
</evidence>
<protein>
    <recommendedName>
        <fullName evidence="7">Zn(2)-C6 fungal-type domain-containing protein</fullName>
    </recommendedName>
</protein>
<dbReference type="GO" id="GO:0008270">
    <property type="term" value="F:zinc ion binding"/>
    <property type="evidence" value="ECO:0007669"/>
    <property type="project" value="InterPro"/>
</dbReference>
<feature type="compositionally biased region" description="Basic residues" evidence="6">
    <location>
        <begin position="663"/>
        <end position="678"/>
    </location>
</feature>
<dbReference type="PROSITE" id="PS50048">
    <property type="entry name" value="ZN2_CY6_FUNGAL_2"/>
    <property type="match status" value="1"/>
</dbReference>
<evidence type="ECO:0000256" key="5">
    <source>
        <dbReference type="ARBA" id="ARBA00023242"/>
    </source>
</evidence>
<dbReference type="CDD" id="cd12148">
    <property type="entry name" value="fungal_TF_MHR"/>
    <property type="match status" value="1"/>
</dbReference>
<feature type="region of interest" description="Disordered" evidence="6">
    <location>
        <begin position="734"/>
        <end position="802"/>
    </location>
</feature>
<evidence type="ECO:0000256" key="2">
    <source>
        <dbReference type="ARBA" id="ARBA00022723"/>
    </source>
</evidence>
<evidence type="ECO:0000256" key="1">
    <source>
        <dbReference type="ARBA" id="ARBA00004123"/>
    </source>
</evidence>
<dbReference type="GO" id="GO:0000981">
    <property type="term" value="F:DNA-binding transcription factor activity, RNA polymerase II-specific"/>
    <property type="evidence" value="ECO:0007669"/>
    <property type="project" value="InterPro"/>
</dbReference>
<dbReference type="Proteomes" id="UP000016933">
    <property type="component" value="Unassembled WGS sequence"/>
</dbReference>
<evidence type="ECO:0000256" key="4">
    <source>
        <dbReference type="ARBA" id="ARBA00023163"/>
    </source>
</evidence>
<dbReference type="OMA" id="NSPLIEW"/>
<dbReference type="InterPro" id="IPR007219">
    <property type="entry name" value="XnlR_reg_dom"/>
</dbReference>
<evidence type="ECO:0000313" key="8">
    <source>
        <dbReference type="EMBL" id="EME44748.1"/>
    </source>
</evidence>